<name>A0A139SUL9_9BACT</name>
<accession>A0A139SUL9</accession>
<evidence type="ECO:0008006" key="3">
    <source>
        <dbReference type="Google" id="ProtNLM"/>
    </source>
</evidence>
<dbReference type="EMBL" id="LSZQ01000005">
    <property type="protein sequence ID" value="KXU38152.1"/>
    <property type="molecule type" value="Genomic_DNA"/>
</dbReference>
<dbReference type="SUPFAM" id="SSF54786">
    <property type="entry name" value="YcfA/nrd intein domain"/>
    <property type="match status" value="1"/>
</dbReference>
<protein>
    <recommendedName>
        <fullName evidence="3">Toxin HicA</fullName>
    </recommendedName>
</protein>
<reference evidence="2" key="1">
    <citation type="submission" date="2016-02" db="EMBL/GenBank/DDBJ databases">
        <authorList>
            <person name="Sanders J.G."/>
            <person name="Lin J.Y."/>
            <person name="Wertz J.T."/>
            <person name="Russell J.A."/>
            <person name="Moreau C.S."/>
            <person name="Powell S."/>
        </authorList>
    </citation>
    <scope>NUCLEOTIDE SEQUENCE [LARGE SCALE GENOMIC DNA]</scope>
    <source>
        <strain evidence="2">CAG34</strain>
    </source>
</reference>
<evidence type="ECO:0000313" key="2">
    <source>
        <dbReference type="Proteomes" id="UP000070058"/>
    </source>
</evidence>
<dbReference type="AlphaFoldDB" id="A0A139SUL9"/>
<comment type="caution">
    <text evidence="1">The sequence shown here is derived from an EMBL/GenBank/DDBJ whole genome shotgun (WGS) entry which is preliminary data.</text>
</comment>
<dbReference type="OrthoDB" id="129814at2"/>
<sequence>MANWKKTLERILDEKGRYDASIAFGDFRVVLVRVGYVLAHRSGSHQSYRQKGWELMVVVPRADGKAKEYSVKDLRKELKEHGY</sequence>
<evidence type="ECO:0000313" key="1">
    <source>
        <dbReference type="EMBL" id="KXU38152.1"/>
    </source>
</evidence>
<keyword evidence="2" id="KW-1185">Reference proteome</keyword>
<dbReference type="Proteomes" id="UP000070058">
    <property type="component" value="Unassembled WGS sequence"/>
</dbReference>
<dbReference type="RefSeq" id="WP_068628208.1">
    <property type="nucleotide sequence ID" value="NZ_LSZQ01000005.1"/>
</dbReference>
<organism evidence="1 2">
    <name type="scientific">Cephaloticoccus primus</name>
    <dbReference type="NCBI Taxonomy" id="1548207"/>
    <lineage>
        <taxon>Bacteria</taxon>
        <taxon>Pseudomonadati</taxon>
        <taxon>Verrucomicrobiota</taxon>
        <taxon>Opitutia</taxon>
        <taxon>Opitutales</taxon>
        <taxon>Opitutaceae</taxon>
        <taxon>Cephaloticoccus</taxon>
    </lineage>
</organism>
<gene>
    <name evidence="1" type="ORF">AXK11_01125</name>
</gene>
<proteinExistence type="predicted"/>